<keyword evidence="2" id="KW-0804">Transcription</keyword>
<feature type="region of interest" description="Disordered" evidence="4">
    <location>
        <begin position="381"/>
        <end position="421"/>
    </location>
</feature>
<organism evidence="5 6">
    <name type="scientific">Trapa incisa</name>
    <dbReference type="NCBI Taxonomy" id="236973"/>
    <lineage>
        <taxon>Eukaryota</taxon>
        <taxon>Viridiplantae</taxon>
        <taxon>Streptophyta</taxon>
        <taxon>Embryophyta</taxon>
        <taxon>Tracheophyta</taxon>
        <taxon>Spermatophyta</taxon>
        <taxon>Magnoliopsida</taxon>
        <taxon>eudicotyledons</taxon>
        <taxon>Gunneridae</taxon>
        <taxon>Pentapetalae</taxon>
        <taxon>rosids</taxon>
        <taxon>malvids</taxon>
        <taxon>Myrtales</taxon>
        <taxon>Lythraceae</taxon>
        <taxon>Trapa</taxon>
    </lineage>
</organism>
<evidence type="ECO:0000256" key="4">
    <source>
        <dbReference type="SAM" id="MobiDB-lite"/>
    </source>
</evidence>
<comment type="caution">
    <text evidence="5">The sequence shown here is derived from an EMBL/GenBank/DDBJ whole genome shotgun (WGS) entry which is preliminary data.</text>
</comment>
<feature type="region of interest" description="Leucine repeat II (LRII)" evidence="3">
    <location>
        <begin position="588"/>
        <end position="620"/>
    </location>
</feature>
<feature type="region of interest" description="Disordered" evidence="4">
    <location>
        <begin position="305"/>
        <end position="360"/>
    </location>
</feature>
<feature type="region of interest" description="SAW" evidence="3">
    <location>
        <begin position="730"/>
        <end position="805"/>
    </location>
</feature>
<proteinExistence type="inferred from homology"/>
<evidence type="ECO:0000313" key="6">
    <source>
        <dbReference type="Proteomes" id="UP001345219"/>
    </source>
</evidence>
<comment type="similarity">
    <text evidence="3">Belongs to the GRAS family.</text>
</comment>
<feature type="region of interest" description="VHIID" evidence="3">
    <location>
        <begin position="507"/>
        <end position="572"/>
    </location>
</feature>
<evidence type="ECO:0000256" key="3">
    <source>
        <dbReference type="PROSITE-ProRule" id="PRU01191"/>
    </source>
</evidence>
<dbReference type="Proteomes" id="UP001345219">
    <property type="component" value="Chromosome 2"/>
</dbReference>
<feature type="short sequence motif" description="VHIID" evidence="3">
    <location>
        <begin position="538"/>
        <end position="542"/>
    </location>
</feature>
<dbReference type="AlphaFoldDB" id="A0AAN7JVA3"/>
<feature type="compositionally biased region" description="Basic and acidic residues" evidence="4">
    <location>
        <begin position="337"/>
        <end position="347"/>
    </location>
</feature>
<gene>
    <name evidence="5" type="ORF">SAY87_001611</name>
</gene>
<dbReference type="Pfam" id="PF03514">
    <property type="entry name" value="GRAS"/>
    <property type="match status" value="1"/>
</dbReference>
<reference evidence="5 6" key="1">
    <citation type="journal article" date="2023" name="Hortic Res">
        <title>Pangenome of water caltrop reveals structural variations and asymmetric subgenome divergence after allopolyploidization.</title>
        <authorList>
            <person name="Zhang X."/>
            <person name="Chen Y."/>
            <person name="Wang L."/>
            <person name="Yuan Y."/>
            <person name="Fang M."/>
            <person name="Shi L."/>
            <person name="Lu R."/>
            <person name="Comes H.P."/>
            <person name="Ma Y."/>
            <person name="Chen Y."/>
            <person name="Huang G."/>
            <person name="Zhou Y."/>
            <person name="Zheng Z."/>
            <person name="Qiu Y."/>
        </authorList>
    </citation>
    <scope>NUCLEOTIDE SEQUENCE [LARGE SCALE GENOMIC DNA]</scope>
    <source>
        <tissue evidence="5">Roots</tissue>
    </source>
</reference>
<accession>A0AAN7JVA3</accession>
<dbReference type="EMBL" id="JAXIOK010000015">
    <property type="protein sequence ID" value="KAK4753507.1"/>
    <property type="molecule type" value="Genomic_DNA"/>
</dbReference>
<dbReference type="InterPro" id="IPR005202">
    <property type="entry name" value="TF_GRAS"/>
</dbReference>
<evidence type="ECO:0000313" key="5">
    <source>
        <dbReference type="EMBL" id="KAK4753507.1"/>
    </source>
</evidence>
<evidence type="ECO:0000256" key="2">
    <source>
        <dbReference type="ARBA" id="ARBA00023163"/>
    </source>
</evidence>
<name>A0AAN7JVA3_9MYRT</name>
<sequence length="807" mass="90982">MDNHHGELSYSNVDLYFDTHAPLYDPNLSTDHTSEFKLDEPAPWFDSLAKHVLFTEPDALADVPAISLDELDGDLVLPAELDEGSVNPSMSSGASLSVIVGGESPSSSDDRNSSDPVLRYISQMLLEENIEEKEWISPDYFALLNTEKSLYDVLGEQYPKFPEQVLKIDVSQFMESPCGNLFGSNSEMNTVGTPTTNTYSSNSIDPYRLHDPGEYNQSITPAVYPLEQVPQSNPNYRSEIYANPLSNSTRDANLSVDSSSSILLENIFSNDDSIMQFQRGLEEASRFLPASRQFDINLEKISSASEAKRGPSQVVACDNKGGEEDDLSVPRGRKNHYREDPDLEAVRSTKQSASYEESEEAELSDMLDKVLLCTDRNGAIGSSRDCQPTNGRRDMQTDAPVQKPNTGSGRGRRRRGNRDSERSVDLRSILILCAQAISMNNLTNAYELLRQIRENSSPSGDGSQRLAHYFANGLEARIAGKSSSGTQNYFTSVAGKRRSVADALKAYRLHLSSCPFKQLSIFYLNWMILKVAQNASVLHIIDFGINFGFQWPILIQKLGEQPGGSPKLRITGIELPQPGFRPAERIEETGRRLARYCERFSVPFEFNALPSRNWETIKREDLKIRPGEVIAVNCLMRFKSLLDETVEEDSPRDALLGLIWSIKPDIFVHAISNGSYNSPFFLTRFKEALFHLSCIYDMFDATITGEHRDSHARTVLEGDFYGRGVMNVIACEGYERVERPETYKQWQARHVRAGFKQLPLDQEIMEKFRHKLEAWYHKDFVLDEDGGWMLLGWKGRIMYATTCWVPI</sequence>
<comment type="caution">
    <text evidence="3">Lacks conserved residue(s) required for the propagation of feature annotation.</text>
</comment>
<dbReference type="PANTHER" id="PTHR31636">
    <property type="entry name" value="OSJNBA0084A10.13 PROTEIN-RELATED"/>
    <property type="match status" value="1"/>
</dbReference>
<keyword evidence="6" id="KW-1185">Reference proteome</keyword>
<keyword evidence="1" id="KW-0805">Transcription regulation</keyword>
<dbReference type="PROSITE" id="PS50985">
    <property type="entry name" value="GRAS"/>
    <property type="match status" value="1"/>
</dbReference>
<protein>
    <submittedName>
        <fullName evidence="5">Uncharacterized protein</fullName>
    </submittedName>
</protein>
<evidence type="ECO:0000256" key="1">
    <source>
        <dbReference type="ARBA" id="ARBA00023015"/>
    </source>
</evidence>